<accession>A0ABZ0PLB4</accession>
<dbReference type="PANTHER" id="PTHR34290:SF2">
    <property type="entry name" value="OS04G0668800 PROTEIN"/>
    <property type="match status" value="1"/>
</dbReference>
<dbReference type="InterPro" id="IPR044691">
    <property type="entry name" value="DCC1_Trx"/>
</dbReference>
<dbReference type="Proteomes" id="UP001305521">
    <property type="component" value="Chromosome"/>
</dbReference>
<gene>
    <name evidence="1" type="ORF">R9Z33_06560</name>
</gene>
<evidence type="ECO:0000313" key="1">
    <source>
        <dbReference type="EMBL" id="WPB86533.1"/>
    </source>
</evidence>
<dbReference type="EMBL" id="CP137852">
    <property type="protein sequence ID" value="WPB86533.1"/>
    <property type="molecule type" value="Genomic_DNA"/>
</dbReference>
<protein>
    <submittedName>
        <fullName evidence="1">DUF393 domain-containing protein</fullName>
    </submittedName>
</protein>
<reference evidence="1 2" key="1">
    <citation type="submission" date="2023-11" db="EMBL/GenBank/DDBJ databases">
        <title>Arctic aerobic anoxygenic photoheterotroph Sediminicoccus rosea KRV36 adapts its photosynthesis to long days of polar summer.</title>
        <authorList>
            <person name="Tomasch J."/>
            <person name="Kopejtka K."/>
            <person name="Bily T."/>
            <person name="Gardiner A.T."/>
            <person name="Gardian Z."/>
            <person name="Shivaramu S."/>
            <person name="Koblizek M."/>
            <person name="Engelhardt F."/>
            <person name="Kaftan D."/>
        </authorList>
    </citation>
    <scope>NUCLEOTIDE SEQUENCE [LARGE SCALE GENOMIC DNA]</scope>
    <source>
        <strain evidence="1 2">R-30</strain>
    </source>
</reference>
<proteinExistence type="predicted"/>
<dbReference type="Pfam" id="PF04134">
    <property type="entry name" value="DCC1-like"/>
    <property type="match status" value="1"/>
</dbReference>
<name>A0ABZ0PLB4_9PROT</name>
<organism evidence="1 2">
    <name type="scientific">Sediminicoccus rosea</name>
    <dbReference type="NCBI Taxonomy" id="1225128"/>
    <lineage>
        <taxon>Bacteria</taxon>
        <taxon>Pseudomonadati</taxon>
        <taxon>Pseudomonadota</taxon>
        <taxon>Alphaproteobacteria</taxon>
        <taxon>Acetobacterales</taxon>
        <taxon>Roseomonadaceae</taxon>
        <taxon>Sediminicoccus</taxon>
    </lineage>
</organism>
<sequence>MPQEARTEVYYDGACPVCSREIAAYRRAEGAEAVCFVDVSRPDAPLAPGLTREAALARMHVRRADGSMASGAAAFAALWSALPRWAWLGRIAAWPVVAPALELGYQGFLRVRRAWR</sequence>
<dbReference type="RefSeq" id="WP_318650505.1">
    <property type="nucleotide sequence ID" value="NZ_CP137852.1"/>
</dbReference>
<keyword evidence="2" id="KW-1185">Reference proteome</keyword>
<dbReference type="PANTHER" id="PTHR34290">
    <property type="entry name" value="SI:CH73-390P7.2"/>
    <property type="match status" value="1"/>
</dbReference>
<dbReference type="InterPro" id="IPR007263">
    <property type="entry name" value="DCC1-like"/>
</dbReference>
<evidence type="ECO:0000313" key="2">
    <source>
        <dbReference type="Proteomes" id="UP001305521"/>
    </source>
</evidence>